<feature type="coiled-coil region" evidence="2">
    <location>
        <begin position="92"/>
        <end position="127"/>
    </location>
</feature>
<dbReference type="InterPro" id="IPR045609">
    <property type="entry name" value="DUF6451"/>
</dbReference>
<dbReference type="GO" id="GO:0008270">
    <property type="term" value="F:zinc ion binding"/>
    <property type="evidence" value="ECO:0007669"/>
    <property type="project" value="UniProtKB-KW"/>
</dbReference>
<keyword evidence="5" id="KW-1185">Reference proteome</keyword>
<name>A0A8S3RIN7_MYTED</name>
<keyword evidence="2" id="KW-0175">Coiled coil</keyword>
<dbReference type="Proteomes" id="UP000683360">
    <property type="component" value="Unassembled WGS sequence"/>
</dbReference>
<evidence type="ECO:0000256" key="1">
    <source>
        <dbReference type="PROSITE-ProRule" id="PRU00024"/>
    </source>
</evidence>
<evidence type="ECO:0000313" key="4">
    <source>
        <dbReference type="EMBL" id="CAG2208519.1"/>
    </source>
</evidence>
<comment type="caution">
    <text evidence="4">The sequence shown here is derived from an EMBL/GenBank/DDBJ whole genome shotgun (WGS) entry which is preliminary data.</text>
</comment>
<dbReference type="PROSITE" id="PS50119">
    <property type="entry name" value="ZF_BBOX"/>
    <property type="match status" value="1"/>
</dbReference>
<feature type="domain" description="B box-type" evidence="3">
    <location>
        <begin position="8"/>
        <end position="49"/>
    </location>
</feature>
<dbReference type="InterPro" id="IPR000315">
    <property type="entry name" value="Znf_B-box"/>
</dbReference>
<dbReference type="EMBL" id="CAJPWZ010001112">
    <property type="protein sequence ID" value="CAG2208519.1"/>
    <property type="molecule type" value="Genomic_DNA"/>
</dbReference>
<dbReference type="Pfam" id="PF00643">
    <property type="entry name" value="zf-B_box"/>
    <property type="match status" value="1"/>
</dbReference>
<dbReference type="Pfam" id="PF20049">
    <property type="entry name" value="DUF6451"/>
    <property type="match status" value="1"/>
</dbReference>
<dbReference type="PANTHER" id="PTHR47027:SF25">
    <property type="entry name" value="REVERSE TRANSCRIPTASE DOMAIN-CONTAINING PROTEIN"/>
    <property type="match status" value="1"/>
</dbReference>
<keyword evidence="1" id="KW-0862">Zinc</keyword>
<sequence length="356" mass="41327">MYREEMDFTNIKCAEHTEQVSCLYCSKCQILVCPTCIMKVHKKHDLIEISDAYNIKVKMLKKGQSKMAKSNSKINTKKDELNKLVSAENIKYNKEKQNIRSHEETVKEQVEQYFKELKNKLEQSHETVLTLVRSDLNAISLFTTQKEDRINKVQNCIALSNASEFFKEVKQIEKLTETQEPRTKPCYTSSPKFVPGYLNQSNIGMLQDDGNLDKCKKTKSMRVNTNQLNKTKVRDAEIEDVREFTYLGSVISTSGGTDEDIQSRKRKAQQAFAILKPVWRSKALRSNTKIRIFNSNVKSILLYGSETWRLTAASTKTLQVFMNRKIMVYRMNKTGINAKHRYFQEPRLLQEYINAL</sequence>
<dbReference type="SUPFAM" id="SSF57845">
    <property type="entry name" value="B-box zinc-binding domain"/>
    <property type="match status" value="1"/>
</dbReference>
<dbReference type="OrthoDB" id="6110133at2759"/>
<organism evidence="4 5">
    <name type="scientific">Mytilus edulis</name>
    <name type="common">Blue mussel</name>
    <dbReference type="NCBI Taxonomy" id="6550"/>
    <lineage>
        <taxon>Eukaryota</taxon>
        <taxon>Metazoa</taxon>
        <taxon>Spiralia</taxon>
        <taxon>Lophotrochozoa</taxon>
        <taxon>Mollusca</taxon>
        <taxon>Bivalvia</taxon>
        <taxon>Autobranchia</taxon>
        <taxon>Pteriomorphia</taxon>
        <taxon>Mytilida</taxon>
        <taxon>Mytiloidea</taxon>
        <taxon>Mytilidae</taxon>
        <taxon>Mytilinae</taxon>
        <taxon>Mytilus</taxon>
    </lineage>
</organism>
<gene>
    <name evidence="4" type="ORF">MEDL_22718</name>
</gene>
<evidence type="ECO:0000259" key="3">
    <source>
        <dbReference type="PROSITE" id="PS50119"/>
    </source>
</evidence>
<evidence type="ECO:0000256" key="2">
    <source>
        <dbReference type="SAM" id="Coils"/>
    </source>
</evidence>
<accession>A0A8S3RIN7</accession>
<dbReference type="AlphaFoldDB" id="A0A8S3RIN7"/>
<dbReference type="PANTHER" id="PTHR47027">
    <property type="entry name" value="REVERSE TRANSCRIPTASE DOMAIN-CONTAINING PROTEIN"/>
    <property type="match status" value="1"/>
</dbReference>
<proteinExistence type="predicted"/>
<protein>
    <recommendedName>
        <fullName evidence="3">B box-type domain-containing protein</fullName>
    </recommendedName>
</protein>
<keyword evidence="1" id="KW-0479">Metal-binding</keyword>
<reference evidence="4" key="1">
    <citation type="submission" date="2021-03" db="EMBL/GenBank/DDBJ databases">
        <authorList>
            <person name="Bekaert M."/>
        </authorList>
    </citation>
    <scope>NUCLEOTIDE SEQUENCE</scope>
</reference>
<dbReference type="Gene3D" id="3.30.160.60">
    <property type="entry name" value="Classic Zinc Finger"/>
    <property type="match status" value="1"/>
</dbReference>
<evidence type="ECO:0000313" key="5">
    <source>
        <dbReference type="Proteomes" id="UP000683360"/>
    </source>
</evidence>
<keyword evidence="1" id="KW-0863">Zinc-finger</keyword>